<evidence type="ECO:0000313" key="3">
    <source>
        <dbReference type="EMBL" id="TPN89062.1"/>
    </source>
</evidence>
<name>A0A504JJT5_9FLAO</name>
<feature type="chain" id="PRO_5021386711" evidence="2">
    <location>
        <begin position="24"/>
        <end position="181"/>
    </location>
</feature>
<dbReference type="OrthoDB" id="1144137at2"/>
<reference evidence="3 4" key="1">
    <citation type="submission" date="2019-06" db="EMBL/GenBank/DDBJ databases">
        <authorList>
            <person name="Meng X."/>
        </authorList>
    </citation>
    <scope>NUCLEOTIDE SEQUENCE [LARGE SCALE GENOMIC DNA]</scope>
    <source>
        <strain evidence="3 4">M625</strain>
    </source>
</reference>
<dbReference type="AlphaFoldDB" id="A0A504JJT5"/>
<evidence type="ECO:0000313" key="4">
    <source>
        <dbReference type="Proteomes" id="UP000315540"/>
    </source>
</evidence>
<organism evidence="3 4">
    <name type="scientific">Aquimarina algicola</name>
    <dbReference type="NCBI Taxonomy" id="2589995"/>
    <lineage>
        <taxon>Bacteria</taxon>
        <taxon>Pseudomonadati</taxon>
        <taxon>Bacteroidota</taxon>
        <taxon>Flavobacteriia</taxon>
        <taxon>Flavobacteriales</taxon>
        <taxon>Flavobacteriaceae</taxon>
        <taxon>Aquimarina</taxon>
    </lineage>
</organism>
<dbReference type="EMBL" id="VFWZ01000001">
    <property type="protein sequence ID" value="TPN89062.1"/>
    <property type="molecule type" value="Genomic_DNA"/>
</dbReference>
<dbReference type="RefSeq" id="WP_140589266.1">
    <property type="nucleotide sequence ID" value="NZ_VFWZ01000001.1"/>
</dbReference>
<evidence type="ECO:0000256" key="1">
    <source>
        <dbReference type="SAM" id="MobiDB-lite"/>
    </source>
</evidence>
<proteinExistence type="predicted"/>
<keyword evidence="2" id="KW-0732">Signal</keyword>
<gene>
    <name evidence="3" type="ORF">FHK87_02250</name>
</gene>
<feature type="signal peptide" evidence="2">
    <location>
        <begin position="1"/>
        <end position="23"/>
    </location>
</feature>
<sequence length="181" mass="20765">MRTLTILTNVVCMTCFLFTHAQADSSNTKNSSTEVVTKIIRIKGPNGEEKVITKKEVITKKSKIELNPEDENKTNQSATYSDEEVQIEKSSDSSADQTYTKVADENGFTMTFSDKSKDNTFKVRPINKEYYIVSLDNNNNFFGYFDTENNFIIETYDHKIDKVITTIYKEVKSTEEEQTNE</sequence>
<comment type="caution">
    <text evidence="3">The sequence shown here is derived from an EMBL/GenBank/DDBJ whole genome shotgun (WGS) entry which is preliminary data.</text>
</comment>
<dbReference type="Proteomes" id="UP000315540">
    <property type="component" value="Unassembled WGS sequence"/>
</dbReference>
<keyword evidence="4" id="KW-1185">Reference proteome</keyword>
<accession>A0A504JJT5</accession>
<protein>
    <submittedName>
        <fullName evidence="3">Uncharacterized protein</fullName>
    </submittedName>
</protein>
<feature type="region of interest" description="Disordered" evidence="1">
    <location>
        <begin position="67"/>
        <end position="97"/>
    </location>
</feature>
<evidence type="ECO:0000256" key="2">
    <source>
        <dbReference type="SAM" id="SignalP"/>
    </source>
</evidence>